<dbReference type="Proteomes" id="UP001595710">
    <property type="component" value="Unassembled WGS sequence"/>
</dbReference>
<sequence length="125" mass="14635">MTAAKVSRIHSPSYSPKDFPPMPPRIRLAANCWERVWWLTLHQDLKEPQELTGFLDQFVTDSVKIRAQMRTRRRLCFAVTTTGLDENSEFEIAMTIMAYLERNLGAIERVEDRPATMWPYEEFAL</sequence>
<evidence type="ECO:0000313" key="1">
    <source>
        <dbReference type="EMBL" id="MFC3700334.1"/>
    </source>
</evidence>
<gene>
    <name evidence="1" type="ORF">ACFOND_01680</name>
</gene>
<name>A0ABV7WNC7_9GAMM</name>
<dbReference type="RefSeq" id="WP_290282225.1">
    <property type="nucleotide sequence ID" value="NZ_JAUFQI010000001.1"/>
</dbReference>
<proteinExistence type="predicted"/>
<protein>
    <submittedName>
        <fullName evidence="1">Uncharacterized protein</fullName>
    </submittedName>
</protein>
<organism evidence="1 2">
    <name type="scientific">Reinekea marina</name>
    <dbReference type="NCBI Taxonomy" id="1310421"/>
    <lineage>
        <taxon>Bacteria</taxon>
        <taxon>Pseudomonadati</taxon>
        <taxon>Pseudomonadota</taxon>
        <taxon>Gammaproteobacteria</taxon>
        <taxon>Oceanospirillales</taxon>
        <taxon>Saccharospirillaceae</taxon>
        <taxon>Reinekea</taxon>
    </lineage>
</organism>
<dbReference type="EMBL" id="JBHRYN010000004">
    <property type="protein sequence ID" value="MFC3700334.1"/>
    <property type="molecule type" value="Genomic_DNA"/>
</dbReference>
<keyword evidence="2" id="KW-1185">Reference proteome</keyword>
<accession>A0ABV7WNC7</accession>
<comment type="caution">
    <text evidence="1">The sequence shown here is derived from an EMBL/GenBank/DDBJ whole genome shotgun (WGS) entry which is preliminary data.</text>
</comment>
<evidence type="ECO:0000313" key="2">
    <source>
        <dbReference type="Proteomes" id="UP001595710"/>
    </source>
</evidence>
<reference evidence="2" key="1">
    <citation type="journal article" date="2019" name="Int. J. Syst. Evol. Microbiol.">
        <title>The Global Catalogue of Microorganisms (GCM) 10K type strain sequencing project: providing services to taxonomists for standard genome sequencing and annotation.</title>
        <authorList>
            <consortium name="The Broad Institute Genomics Platform"/>
            <consortium name="The Broad Institute Genome Sequencing Center for Infectious Disease"/>
            <person name="Wu L."/>
            <person name="Ma J."/>
        </authorList>
    </citation>
    <scope>NUCLEOTIDE SEQUENCE [LARGE SCALE GENOMIC DNA]</scope>
    <source>
        <strain evidence="2">CECT 8288</strain>
    </source>
</reference>